<proteinExistence type="predicted"/>
<feature type="signal peptide" evidence="2">
    <location>
        <begin position="1"/>
        <end position="21"/>
    </location>
</feature>
<evidence type="ECO:0000256" key="2">
    <source>
        <dbReference type="SAM" id="SignalP"/>
    </source>
</evidence>
<sequence>MAGRLFVVGALLAGMPGGAMAQPGSLGDRAAVLEQRLATLKNEIGKIKDNLRDAKIIVDYFDAISKNMVEFSSNLKIYDSNCGERRREYETMRRDNNPFAARLSPAVQRCEADRPGFDEALRSLFAKVETISRDVNLIKAERDRLGVESNRVLNEQSTSQTELNLRRNTRDISDQIQTFKNTRF</sequence>
<dbReference type="Proteomes" id="UP000245444">
    <property type="component" value="Chromosome"/>
</dbReference>
<gene>
    <name evidence="3" type="ORF">DK419_09650</name>
</gene>
<name>A0A2U8WLX8_9HYPH</name>
<evidence type="ECO:0000313" key="4">
    <source>
        <dbReference type="Proteomes" id="UP000245444"/>
    </source>
</evidence>
<dbReference type="KEGG" id="mtea:DK419_09650"/>
<evidence type="ECO:0000313" key="3">
    <source>
        <dbReference type="EMBL" id="AWN46548.1"/>
    </source>
</evidence>
<accession>A0A2U8WLX8</accession>
<keyword evidence="2" id="KW-0732">Signal</keyword>
<protein>
    <submittedName>
        <fullName evidence="3">Uncharacterized protein</fullName>
    </submittedName>
</protein>
<keyword evidence="1" id="KW-0175">Coiled coil</keyword>
<evidence type="ECO:0000256" key="1">
    <source>
        <dbReference type="SAM" id="Coils"/>
    </source>
</evidence>
<feature type="chain" id="PRO_5016079600" evidence="2">
    <location>
        <begin position="22"/>
        <end position="184"/>
    </location>
</feature>
<organism evidence="3 4">
    <name type="scientific">Methylobacterium terrae</name>
    <dbReference type="NCBI Taxonomy" id="2202827"/>
    <lineage>
        <taxon>Bacteria</taxon>
        <taxon>Pseudomonadati</taxon>
        <taxon>Pseudomonadota</taxon>
        <taxon>Alphaproteobacteria</taxon>
        <taxon>Hyphomicrobiales</taxon>
        <taxon>Methylobacteriaceae</taxon>
        <taxon>Methylobacterium</taxon>
    </lineage>
</organism>
<dbReference type="OrthoDB" id="9936118at2"/>
<dbReference type="EMBL" id="CP029553">
    <property type="protein sequence ID" value="AWN46548.1"/>
    <property type="molecule type" value="Genomic_DNA"/>
</dbReference>
<feature type="coiled-coil region" evidence="1">
    <location>
        <begin position="30"/>
        <end position="57"/>
    </location>
</feature>
<keyword evidence="4" id="KW-1185">Reference proteome</keyword>
<reference evidence="3 4" key="1">
    <citation type="submission" date="2018-05" db="EMBL/GenBank/DDBJ databases">
        <title>Complete Genome Sequence of Methylobacterium sp. 17Sr1-28.</title>
        <authorList>
            <person name="Srinivasan S."/>
        </authorList>
    </citation>
    <scope>NUCLEOTIDE SEQUENCE [LARGE SCALE GENOMIC DNA]</scope>
    <source>
        <strain evidence="3 4">17Sr1-28</strain>
    </source>
</reference>
<dbReference type="AlphaFoldDB" id="A0A2U8WLX8"/>